<dbReference type="RefSeq" id="WP_007692881.1">
    <property type="nucleotide sequence ID" value="NZ_AJRK01000052.1"/>
</dbReference>
<dbReference type="Proteomes" id="UP000011566">
    <property type="component" value="Unassembled WGS sequence"/>
</dbReference>
<feature type="transmembrane region" description="Helical" evidence="2">
    <location>
        <begin position="34"/>
        <end position="52"/>
    </location>
</feature>
<gene>
    <name evidence="3" type="ORF">C447_08503</name>
</gene>
<evidence type="ECO:0000256" key="2">
    <source>
        <dbReference type="SAM" id="Phobius"/>
    </source>
</evidence>
<keyword evidence="2" id="KW-0812">Transmembrane</keyword>
<proteinExistence type="predicted"/>
<keyword evidence="2" id="KW-1133">Transmembrane helix</keyword>
<protein>
    <submittedName>
        <fullName evidence="3">Uncharacterized protein</fullName>
    </submittedName>
</protein>
<evidence type="ECO:0000313" key="4">
    <source>
        <dbReference type="Proteomes" id="UP000011566"/>
    </source>
</evidence>
<dbReference type="AlphaFoldDB" id="M0M2L0"/>
<accession>M0M2L0</accession>
<dbReference type="EMBL" id="AOMB01000023">
    <property type="protein sequence ID" value="EMA38849.1"/>
    <property type="molecule type" value="Genomic_DNA"/>
</dbReference>
<feature type="transmembrane region" description="Helical" evidence="2">
    <location>
        <begin position="58"/>
        <end position="79"/>
    </location>
</feature>
<evidence type="ECO:0000313" key="3">
    <source>
        <dbReference type="EMBL" id="EMA38849.1"/>
    </source>
</evidence>
<dbReference type="PATRIC" id="fig|1132509.6.peg.1924"/>
<sequence>MQRTDDSTLESNATTDRRTGAARRATAAELPTRTLAVVVVTTGLIWVVALALTAPDVAVLLAAFACLLTLPVVLPYATVRTVTAILRYREGR</sequence>
<name>M0M2L0_9EURY</name>
<feature type="region of interest" description="Disordered" evidence="1">
    <location>
        <begin position="1"/>
        <end position="25"/>
    </location>
</feature>
<reference evidence="3 4" key="1">
    <citation type="journal article" date="2014" name="PLoS Genet.">
        <title>Phylogenetically driven sequencing of extremely halophilic archaea reveals strategies for static and dynamic osmo-response.</title>
        <authorList>
            <person name="Becker E.A."/>
            <person name="Seitzer P.M."/>
            <person name="Tritt A."/>
            <person name="Larsen D."/>
            <person name="Krusor M."/>
            <person name="Yao A.I."/>
            <person name="Wu D."/>
            <person name="Madern D."/>
            <person name="Eisen J.A."/>
            <person name="Darling A.E."/>
            <person name="Facciotti M.T."/>
        </authorList>
    </citation>
    <scope>NUCLEOTIDE SEQUENCE [LARGE SCALE GENOMIC DNA]</scope>
    <source>
        <strain evidence="3 4">100A6</strain>
    </source>
</reference>
<organism evidence="3 4">
    <name type="scientific">Halococcus hamelinensis 100A6</name>
    <dbReference type="NCBI Taxonomy" id="1132509"/>
    <lineage>
        <taxon>Archaea</taxon>
        <taxon>Methanobacteriati</taxon>
        <taxon>Methanobacteriota</taxon>
        <taxon>Stenosarchaea group</taxon>
        <taxon>Halobacteria</taxon>
        <taxon>Halobacteriales</taxon>
        <taxon>Halococcaceae</taxon>
        <taxon>Halococcus</taxon>
    </lineage>
</organism>
<keyword evidence="2" id="KW-0472">Membrane</keyword>
<comment type="caution">
    <text evidence="3">The sequence shown here is derived from an EMBL/GenBank/DDBJ whole genome shotgun (WGS) entry which is preliminary data.</text>
</comment>
<keyword evidence="4" id="KW-1185">Reference proteome</keyword>
<evidence type="ECO:0000256" key="1">
    <source>
        <dbReference type="SAM" id="MobiDB-lite"/>
    </source>
</evidence>